<accession>A0A5B7CS03</accession>
<proteinExistence type="predicted"/>
<keyword evidence="2" id="KW-1185">Reference proteome</keyword>
<comment type="caution">
    <text evidence="1">The sequence shown here is derived from an EMBL/GenBank/DDBJ whole genome shotgun (WGS) entry which is preliminary data.</text>
</comment>
<evidence type="ECO:0000313" key="2">
    <source>
        <dbReference type="Proteomes" id="UP000324222"/>
    </source>
</evidence>
<dbReference type="Proteomes" id="UP000324222">
    <property type="component" value="Unassembled WGS sequence"/>
</dbReference>
<reference evidence="1 2" key="1">
    <citation type="submission" date="2019-05" db="EMBL/GenBank/DDBJ databases">
        <title>Another draft genome of Portunus trituberculatus and its Hox gene families provides insights of decapod evolution.</title>
        <authorList>
            <person name="Jeong J.-H."/>
            <person name="Song I."/>
            <person name="Kim S."/>
            <person name="Choi T."/>
            <person name="Kim D."/>
            <person name="Ryu S."/>
            <person name="Kim W."/>
        </authorList>
    </citation>
    <scope>NUCLEOTIDE SEQUENCE [LARGE SCALE GENOMIC DNA]</scope>
    <source>
        <tissue evidence="1">Muscle</tissue>
    </source>
</reference>
<dbReference type="AlphaFoldDB" id="A0A5B7CS03"/>
<gene>
    <name evidence="1" type="ORF">E2C01_004994</name>
</gene>
<sequence>MKSLQLCNRTAASGGLRMLGPALAREDLKDVALHGICMLVTWLVQRQHGTTLPPSIRHLAHDRPHPPTPPTHTSCLPCLYMLLCSATTANPHSCR</sequence>
<name>A0A5B7CS03_PORTR</name>
<protein>
    <submittedName>
        <fullName evidence="1">Uncharacterized protein</fullName>
    </submittedName>
</protein>
<organism evidence="1 2">
    <name type="scientific">Portunus trituberculatus</name>
    <name type="common">Swimming crab</name>
    <name type="synonym">Neptunus trituberculatus</name>
    <dbReference type="NCBI Taxonomy" id="210409"/>
    <lineage>
        <taxon>Eukaryota</taxon>
        <taxon>Metazoa</taxon>
        <taxon>Ecdysozoa</taxon>
        <taxon>Arthropoda</taxon>
        <taxon>Crustacea</taxon>
        <taxon>Multicrustacea</taxon>
        <taxon>Malacostraca</taxon>
        <taxon>Eumalacostraca</taxon>
        <taxon>Eucarida</taxon>
        <taxon>Decapoda</taxon>
        <taxon>Pleocyemata</taxon>
        <taxon>Brachyura</taxon>
        <taxon>Eubrachyura</taxon>
        <taxon>Portunoidea</taxon>
        <taxon>Portunidae</taxon>
        <taxon>Portuninae</taxon>
        <taxon>Portunus</taxon>
    </lineage>
</organism>
<evidence type="ECO:0000313" key="1">
    <source>
        <dbReference type="EMBL" id="MPC12309.1"/>
    </source>
</evidence>
<dbReference type="EMBL" id="VSRR010000209">
    <property type="protein sequence ID" value="MPC12309.1"/>
    <property type="molecule type" value="Genomic_DNA"/>
</dbReference>